<evidence type="ECO:0000313" key="1">
    <source>
        <dbReference type="EMBL" id="SSW62936.1"/>
    </source>
</evidence>
<proteinExistence type="predicted"/>
<keyword evidence="2" id="KW-1185">Reference proteome</keyword>
<evidence type="ECO:0000313" key="2">
    <source>
        <dbReference type="Proteomes" id="UP000289184"/>
    </source>
</evidence>
<dbReference type="Proteomes" id="UP000289184">
    <property type="component" value="Unassembled WGS sequence"/>
</dbReference>
<protein>
    <submittedName>
        <fullName evidence="1">Uncharacterized protein</fullName>
    </submittedName>
</protein>
<sequence length="34" mass="3514">MESALIVIDVQRALFENSPPLADAAGIVFGAAAR</sequence>
<gene>
    <name evidence="1" type="ORF">AGI3411_00785</name>
</gene>
<accession>A0A446C4Y6</accession>
<name>A0A446C4Y6_9BURK</name>
<dbReference type="EMBL" id="UFQB01000002">
    <property type="protein sequence ID" value="SSW62936.1"/>
    <property type="molecule type" value="Genomic_DNA"/>
</dbReference>
<organism evidence="1 2">
    <name type="scientific">Achromobacter agilis</name>
    <dbReference type="NCBI Taxonomy" id="1353888"/>
    <lineage>
        <taxon>Bacteria</taxon>
        <taxon>Pseudomonadati</taxon>
        <taxon>Pseudomonadota</taxon>
        <taxon>Betaproteobacteria</taxon>
        <taxon>Burkholderiales</taxon>
        <taxon>Alcaligenaceae</taxon>
        <taxon>Achromobacter</taxon>
    </lineage>
</organism>
<dbReference type="AlphaFoldDB" id="A0A446C4Y6"/>
<reference evidence="1 2" key="1">
    <citation type="submission" date="2018-07" db="EMBL/GenBank/DDBJ databases">
        <authorList>
            <person name="Peeters C."/>
        </authorList>
    </citation>
    <scope>NUCLEOTIDE SEQUENCE [LARGE SCALE GENOMIC DNA]</scope>
    <source>
        <strain evidence="1 2">LMG 3411</strain>
    </source>
</reference>